<dbReference type="Gene3D" id="2.70.220.10">
    <property type="entry name" value="Ganglioside GM2 activator"/>
    <property type="match status" value="1"/>
</dbReference>
<dbReference type="InterPro" id="IPR014756">
    <property type="entry name" value="Ig_E-set"/>
</dbReference>
<dbReference type="Proteomes" id="UP001194746">
    <property type="component" value="Unassembled WGS sequence"/>
</dbReference>
<dbReference type="GO" id="GO:0032934">
    <property type="term" value="F:sterol binding"/>
    <property type="evidence" value="ECO:0007669"/>
    <property type="project" value="InterPro"/>
</dbReference>
<organism evidence="10 11">
    <name type="scientific">Aspergillus nanangensis</name>
    <dbReference type="NCBI Taxonomy" id="2582783"/>
    <lineage>
        <taxon>Eukaryota</taxon>
        <taxon>Fungi</taxon>
        <taxon>Dikarya</taxon>
        <taxon>Ascomycota</taxon>
        <taxon>Pezizomycotina</taxon>
        <taxon>Eurotiomycetes</taxon>
        <taxon>Eurotiomycetidae</taxon>
        <taxon>Eurotiales</taxon>
        <taxon>Aspergillaceae</taxon>
        <taxon>Aspergillus</taxon>
        <taxon>Aspergillus subgen. Circumdati</taxon>
    </lineage>
</organism>
<evidence type="ECO:0000256" key="7">
    <source>
        <dbReference type="ARBA" id="ARBA00023055"/>
    </source>
</evidence>
<evidence type="ECO:0000256" key="5">
    <source>
        <dbReference type="ARBA" id="ARBA00022448"/>
    </source>
</evidence>
<evidence type="ECO:0000313" key="10">
    <source>
        <dbReference type="EMBL" id="KAF9885654.1"/>
    </source>
</evidence>
<dbReference type="SMART" id="SM00737">
    <property type="entry name" value="ML"/>
    <property type="match status" value="1"/>
</dbReference>
<evidence type="ECO:0000256" key="2">
    <source>
        <dbReference type="ARBA" id="ARBA00006370"/>
    </source>
</evidence>
<comment type="caution">
    <text evidence="10">The sequence shown here is derived from an EMBL/GenBank/DDBJ whole genome shotgun (WGS) entry which is preliminary data.</text>
</comment>
<evidence type="ECO:0000259" key="9">
    <source>
        <dbReference type="SMART" id="SM00737"/>
    </source>
</evidence>
<keyword evidence="5" id="KW-0813">Transport</keyword>
<evidence type="ECO:0000256" key="4">
    <source>
        <dbReference type="ARBA" id="ARBA00016056"/>
    </source>
</evidence>
<feature type="domain" description="MD-2-related lipid-recognition" evidence="9">
    <location>
        <begin position="22"/>
        <end position="142"/>
    </location>
</feature>
<dbReference type="InterPro" id="IPR039670">
    <property type="entry name" value="NPC2-like"/>
</dbReference>
<keyword evidence="6 8" id="KW-0732">Signal</keyword>
<feature type="chain" id="PRO_5042085222" description="Phosphatidylglycerol/phosphatidylinositol transfer protein" evidence="8">
    <location>
        <begin position="18"/>
        <end position="144"/>
    </location>
</feature>
<evidence type="ECO:0000256" key="1">
    <source>
        <dbReference type="ARBA" id="ARBA00002053"/>
    </source>
</evidence>
<sequence>MKLTTGWIASFIATVSANSWHYTSCDTSEAAPISNIRISPDPPSAGDDVQITFNVDLKETVERGARLDFTMKADGLILKNQQYDICDMVAEKTELECPIQPGQYNYATTINVPLIASGLGVTGQLKAHNANGHALTCAQVDLQF</sequence>
<proteinExistence type="inferred from homology"/>
<dbReference type="AlphaFoldDB" id="A0AAD4CFR6"/>
<name>A0AAD4CFR6_ASPNN</name>
<comment type="similarity">
    <text evidence="2">Belongs to the NPC2 family.</text>
</comment>
<evidence type="ECO:0000313" key="11">
    <source>
        <dbReference type="Proteomes" id="UP001194746"/>
    </source>
</evidence>
<dbReference type="GO" id="GO:0015918">
    <property type="term" value="P:sterol transport"/>
    <property type="evidence" value="ECO:0007669"/>
    <property type="project" value="InterPro"/>
</dbReference>
<dbReference type="PANTHER" id="PTHR11306">
    <property type="entry name" value="NIEMANN PICK TYPE C2 PROTEIN NPC2-RELATED"/>
    <property type="match status" value="1"/>
</dbReference>
<reference evidence="10" key="2">
    <citation type="submission" date="2020-02" db="EMBL/GenBank/DDBJ databases">
        <authorList>
            <person name="Gilchrist C.L.M."/>
            <person name="Chooi Y.-H."/>
        </authorList>
    </citation>
    <scope>NUCLEOTIDE SEQUENCE</scope>
    <source>
        <strain evidence="10">MST-FP2251</strain>
    </source>
</reference>
<protein>
    <recommendedName>
        <fullName evidence="4">Phosphatidylglycerol/phosphatidylinositol transfer protein</fullName>
    </recommendedName>
</protein>
<comment type="function">
    <text evidence="1">Catalyzes the intermembrane transfer of phosphatidylglycerol and phosphatidylinositol.</text>
</comment>
<evidence type="ECO:0000256" key="6">
    <source>
        <dbReference type="ARBA" id="ARBA00022729"/>
    </source>
</evidence>
<reference evidence="10" key="1">
    <citation type="journal article" date="2019" name="Beilstein J. Org. Chem.">
        <title>Nanangenines: drimane sesquiterpenoids as the dominant metabolite cohort of a novel Australian fungus, Aspergillus nanangensis.</title>
        <authorList>
            <person name="Lacey H.J."/>
            <person name="Gilchrist C.L.M."/>
            <person name="Crombie A."/>
            <person name="Kalaitzis J.A."/>
            <person name="Vuong D."/>
            <person name="Rutledge P.J."/>
            <person name="Turner P."/>
            <person name="Pitt J.I."/>
            <person name="Lacey E."/>
            <person name="Chooi Y.H."/>
            <person name="Piggott A.M."/>
        </authorList>
    </citation>
    <scope>NUCLEOTIDE SEQUENCE</scope>
    <source>
        <strain evidence="10">MST-FP2251</strain>
    </source>
</reference>
<dbReference type="InterPro" id="IPR036846">
    <property type="entry name" value="GM2-AP_sf"/>
</dbReference>
<dbReference type="InterPro" id="IPR003172">
    <property type="entry name" value="ML_dom"/>
</dbReference>
<evidence type="ECO:0000256" key="8">
    <source>
        <dbReference type="SAM" id="SignalP"/>
    </source>
</evidence>
<evidence type="ECO:0000256" key="3">
    <source>
        <dbReference type="ARBA" id="ARBA00011245"/>
    </source>
</evidence>
<dbReference type="PANTHER" id="PTHR11306:SF0">
    <property type="entry name" value="PHOSPHATIDYLGLYCEROL_PHOSPHATIDYLINOSITOL TRANSFER PROTEIN"/>
    <property type="match status" value="1"/>
</dbReference>
<keyword evidence="11" id="KW-1185">Reference proteome</keyword>
<dbReference type="SUPFAM" id="SSF81296">
    <property type="entry name" value="E set domains"/>
    <property type="match status" value="1"/>
</dbReference>
<comment type="subunit">
    <text evidence="3">Monomer.</text>
</comment>
<gene>
    <name evidence="10" type="primary">NPC2_2</name>
    <name evidence="10" type="ORF">FE257_012745</name>
</gene>
<keyword evidence="7" id="KW-0445">Lipid transport</keyword>
<accession>A0AAD4CFR6</accession>
<feature type="signal peptide" evidence="8">
    <location>
        <begin position="1"/>
        <end position="17"/>
    </location>
</feature>
<dbReference type="Pfam" id="PF02221">
    <property type="entry name" value="E1_DerP2_DerF2"/>
    <property type="match status" value="1"/>
</dbReference>
<dbReference type="EMBL" id="VCAU01000092">
    <property type="protein sequence ID" value="KAF9885654.1"/>
    <property type="molecule type" value="Genomic_DNA"/>
</dbReference>